<dbReference type="EMBL" id="JAHHHD010000028">
    <property type="protein sequence ID" value="MBW4660970.1"/>
    <property type="molecule type" value="Genomic_DNA"/>
</dbReference>
<comment type="caution">
    <text evidence="1">The sequence shown here is derived from an EMBL/GenBank/DDBJ whole genome shotgun (WGS) entry which is preliminary data.</text>
</comment>
<evidence type="ECO:0000313" key="1">
    <source>
        <dbReference type="EMBL" id="MBW4660970.1"/>
    </source>
</evidence>
<accession>A0A951QE89</accession>
<name>A0A951QE89_9CYAN</name>
<dbReference type="InterPro" id="IPR007574">
    <property type="entry name" value="NblA"/>
</dbReference>
<gene>
    <name evidence="1" type="ORF">KME15_20025</name>
</gene>
<sequence length="58" mass="6871">MPELSLEQCFALAHLEKECEQMTLDQIRDRLIQTYERTLRMEAQYRAALKKQWGIGDA</sequence>
<protein>
    <submittedName>
        <fullName evidence="1">NblA-related protein</fullName>
    </submittedName>
</protein>
<dbReference type="AlphaFoldDB" id="A0A951QE89"/>
<organism evidence="1 2">
    <name type="scientific">Drouetiella hepatica Uher 2000/2452</name>
    <dbReference type="NCBI Taxonomy" id="904376"/>
    <lineage>
        <taxon>Bacteria</taxon>
        <taxon>Bacillati</taxon>
        <taxon>Cyanobacteriota</taxon>
        <taxon>Cyanophyceae</taxon>
        <taxon>Oculatellales</taxon>
        <taxon>Oculatellaceae</taxon>
        <taxon>Drouetiella</taxon>
    </lineage>
</organism>
<proteinExistence type="predicted"/>
<dbReference type="SUPFAM" id="SSF109859">
    <property type="entry name" value="NblA-like"/>
    <property type="match status" value="1"/>
</dbReference>
<reference evidence="1" key="1">
    <citation type="submission" date="2021-05" db="EMBL/GenBank/DDBJ databases">
        <authorList>
            <person name="Pietrasiak N."/>
            <person name="Ward R."/>
            <person name="Stajich J.E."/>
            <person name="Kurbessoian T."/>
        </authorList>
    </citation>
    <scope>NUCLEOTIDE SEQUENCE</scope>
    <source>
        <strain evidence="1">UHER 2000/2452</strain>
    </source>
</reference>
<dbReference type="Gene3D" id="1.10.287.670">
    <property type="entry name" value="Phycobilisome degradation protein NblA"/>
    <property type="match status" value="1"/>
</dbReference>
<dbReference type="InterPro" id="IPR036904">
    <property type="entry name" value="NblA_sf"/>
</dbReference>
<dbReference type="Proteomes" id="UP000757435">
    <property type="component" value="Unassembled WGS sequence"/>
</dbReference>
<evidence type="ECO:0000313" key="2">
    <source>
        <dbReference type="Proteomes" id="UP000757435"/>
    </source>
</evidence>
<dbReference type="Pfam" id="PF04485">
    <property type="entry name" value="NblA"/>
    <property type="match status" value="1"/>
</dbReference>
<reference evidence="1" key="2">
    <citation type="journal article" date="2022" name="Microbiol. Resour. Announc.">
        <title>Metagenome Sequencing to Explore Phylogenomics of Terrestrial Cyanobacteria.</title>
        <authorList>
            <person name="Ward R.D."/>
            <person name="Stajich J.E."/>
            <person name="Johansen J.R."/>
            <person name="Huntemann M."/>
            <person name="Clum A."/>
            <person name="Foster B."/>
            <person name="Foster B."/>
            <person name="Roux S."/>
            <person name="Palaniappan K."/>
            <person name="Varghese N."/>
            <person name="Mukherjee S."/>
            <person name="Reddy T.B.K."/>
            <person name="Daum C."/>
            <person name="Copeland A."/>
            <person name="Chen I.A."/>
            <person name="Ivanova N.N."/>
            <person name="Kyrpides N.C."/>
            <person name="Shapiro N."/>
            <person name="Eloe-Fadrosh E.A."/>
            <person name="Pietrasiak N."/>
        </authorList>
    </citation>
    <scope>NUCLEOTIDE SEQUENCE</scope>
    <source>
        <strain evidence="1">UHER 2000/2452</strain>
    </source>
</reference>